<dbReference type="Proteomes" id="UP001527882">
    <property type="component" value="Unassembled WGS sequence"/>
</dbReference>
<feature type="region of interest" description="Disordered" evidence="1">
    <location>
        <begin position="39"/>
        <end position="93"/>
    </location>
</feature>
<keyword evidence="3" id="KW-1185">Reference proteome</keyword>
<sequence>MEQQRNGRTQRAVSLFMAAALVLGGSGCSSESNCTDRNRDGYCDNGSGSSGSGSGFYKGGGSDIGSGKSSAGDSSGISQGSHGGIGGGGSSSS</sequence>
<accession>A0ABT4Q6I6</accession>
<dbReference type="EMBL" id="JAQAGZ010000004">
    <property type="protein sequence ID" value="MCZ8512487.1"/>
    <property type="molecule type" value="Genomic_DNA"/>
</dbReference>
<comment type="caution">
    <text evidence="2">The sequence shown here is derived from an EMBL/GenBank/DDBJ whole genome shotgun (WGS) entry which is preliminary data.</text>
</comment>
<reference evidence="2 3" key="1">
    <citation type="submission" date="2022-12" db="EMBL/GenBank/DDBJ databases">
        <title>Draft genome sequence of Paenibacillus sp. dW9.</title>
        <authorList>
            <person name="Choi E.-W."/>
            <person name="Kim D.-U."/>
        </authorList>
    </citation>
    <scope>NUCLEOTIDE SEQUENCE [LARGE SCALE GENOMIC DNA]</scope>
    <source>
        <strain evidence="3">dW9</strain>
    </source>
</reference>
<organism evidence="2 3">
    <name type="scientific">Paenibacillus gyeongsangnamensis</name>
    <dbReference type="NCBI Taxonomy" id="3388067"/>
    <lineage>
        <taxon>Bacteria</taxon>
        <taxon>Bacillati</taxon>
        <taxon>Bacillota</taxon>
        <taxon>Bacilli</taxon>
        <taxon>Bacillales</taxon>
        <taxon>Paenibacillaceae</taxon>
        <taxon>Paenibacillus</taxon>
    </lineage>
</organism>
<dbReference type="RefSeq" id="WP_269880928.1">
    <property type="nucleotide sequence ID" value="NZ_JAQAGZ010000004.1"/>
</dbReference>
<feature type="compositionally biased region" description="Gly residues" evidence="1">
    <location>
        <begin position="81"/>
        <end position="93"/>
    </location>
</feature>
<feature type="compositionally biased region" description="Low complexity" evidence="1">
    <location>
        <begin position="65"/>
        <end position="80"/>
    </location>
</feature>
<proteinExistence type="predicted"/>
<protein>
    <recommendedName>
        <fullName evidence="4">Lipoprotein</fullName>
    </recommendedName>
</protein>
<evidence type="ECO:0008006" key="4">
    <source>
        <dbReference type="Google" id="ProtNLM"/>
    </source>
</evidence>
<evidence type="ECO:0000313" key="2">
    <source>
        <dbReference type="EMBL" id="MCZ8512487.1"/>
    </source>
</evidence>
<dbReference type="PROSITE" id="PS51257">
    <property type="entry name" value="PROKAR_LIPOPROTEIN"/>
    <property type="match status" value="1"/>
</dbReference>
<name>A0ABT4Q6I6_9BACL</name>
<evidence type="ECO:0000313" key="3">
    <source>
        <dbReference type="Proteomes" id="UP001527882"/>
    </source>
</evidence>
<gene>
    <name evidence="2" type="ORF">O9H85_08575</name>
</gene>
<evidence type="ECO:0000256" key="1">
    <source>
        <dbReference type="SAM" id="MobiDB-lite"/>
    </source>
</evidence>
<feature type="compositionally biased region" description="Gly residues" evidence="1">
    <location>
        <begin position="48"/>
        <end position="64"/>
    </location>
</feature>